<protein>
    <recommendedName>
        <fullName evidence="4">26 kDa periplasmic immunogenic protein</fullName>
    </recommendedName>
</protein>
<evidence type="ECO:0000313" key="2">
    <source>
        <dbReference type="EMBL" id="SPJ33280.1"/>
    </source>
</evidence>
<evidence type="ECO:0000313" key="3">
    <source>
        <dbReference type="Proteomes" id="UP000244934"/>
    </source>
</evidence>
<evidence type="ECO:0008006" key="4">
    <source>
        <dbReference type="Google" id="ProtNLM"/>
    </source>
</evidence>
<dbReference type="GO" id="GO:0006974">
    <property type="term" value="P:DNA damage response"/>
    <property type="evidence" value="ECO:0007669"/>
    <property type="project" value="TreeGrafter"/>
</dbReference>
<reference evidence="3" key="1">
    <citation type="submission" date="2018-03" db="EMBL/GenBank/DDBJ databases">
        <authorList>
            <person name="Navarro De La Torre S."/>
        </authorList>
    </citation>
    <scope>NUCLEOTIDE SEQUENCE [LARGE SCALE GENOMIC DNA]</scope>
    <source>
        <strain evidence="3">EAod3</strain>
    </source>
</reference>
<organism evidence="2 3">
    <name type="scientific">Kushneria phyllosphaerae</name>
    <dbReference type="NCBI Taxonomy" id="2100822"/>
    <lineage>
        <taxon>Bacteria</taxon>
        <taxon>Pseudomonadati</taxon>
        <taxon>Pseudomonadota</taxon>
        <taxon>Gammaproteobacteria</taxon>
        <taxon>Oceanospirillales</taxon>
        <taxon>Halomonadaceae</taxon>
        <taxon>Kushneria</taxon>
    </lineage>
</organism>
<proteinExistence type="predicted"/>
<dbReference type="PANTHER" id="PTHR34387:SF1">
    <property type="entry name" value="PERIPLASMIC IMMUNOGENIC PROTEIN"/>
    <property type="match status" value="1"/>
</dbReference>
<dbReference type="Pfam" id="PF04402">
    <property type="entry name" value="SIMPL"/>
    <property type="match status" value="1"/>
</dbReference>
<gene>
    <name evidence="2" type="ORF">KSP9073_01285</name>
</gene>
<sequence>MSVSLRLPTLLALLAMSLPVLPVTAAEAPASRQIEVQASASIDVLPDRATLNAVLVEATPLVEMGGQHDNDATTSAREKLEKRSTALIKALRKMGIDNDHLHAGNLSVYNEQQLQGDDQAAPLKERVVIERKLDIDVNDLTALPGIIDALFTNGIDRLEGIRYDVSDREGVEDKALKQALARAHQKAELMANALSVTLGDVERIQETRSPVLRPMMMATARTEQADSATYTPGTIIVDAGVLVNWSLDASPTKNTN</sequence>
<dbReference type="EMBL" id="ONZI01000002">
    <property type="protein sequence ID" value="SPJ33280.1"/>
    <property type="molecule type" value="Genomic_DNA"/>
</dbReference>
<name>A0A2R8CK53_9GAMM</name>
<feature type="signal peptide" evidence="1">
    <location>
        <begin position="1"/>
        <end position="25"/>
    </location>
</feature>
<dbReference type="InterPro" id="IPR007497">
    <property type="entry name" value="SIMPL/DUF541"/>
</dbReference>
<evidence type="ECO:0000256" key="1">
    <source>
        <dbReference type="SAM" id="SignalP"/>
    </source>
</evidence>
<dbReference type="InterPro" id="IPR052022">
    <property type="entry name" value="26kDa_periplasmic_antigen"/>
</dbReference>
<dbReference type="PANTHER" id="PTHR34387">
    <property type="entry name" value="SLR1258 PROTEIN"/>
    <property type="match status" value="1"/>
</dbReference>
<accession>A0A2R8CK53</accession>
<dbReference type="Gene3D" id="3.30.70.2970">
    <property type="entry name" value="Protein of unknown function (DUF541), domain 2"/>
    <property type="match status" value="1"/>
</dbReference>
<keyword evidence="3" id="KW-1185">Reference proteome</keyword>
<dbReference type="RefSeq" id="WP_108842138.1">
    <property type="nucleotide sequence ID" value="NZ_ONZI01000002.1"/>
</dbReference>
<dbReference type="Gene3D" id="3.30.110.170">
    <property type="entry name" value="Protein of unknown function (DUF541), domain 1"/>
    <property type="match status" value="1"/>
</dbReference>
<keyword evidence="1" id="KW-0732">Signal</keyword>
<dbReference type="AlphaFoldDB" id="A0A2R8CK53"/>
<dbReference type="OrthoDB" id="6155254at2"/>
<feature type="chain" id="PRO_5015308396" description="26 kDa periplasmic immunogenic protein" evidence="1">
    <location>
        <begin position="26"/>
        <end position="256"/>
    </location>
</feature>
<dbReference type="Proteomes" id="UP000244934">
    <property type="component" value="Unassembled WGS sequence"/>
</dbReference>